<dbReference type="EMBL" id="MSFL01000015">
    <property type="protein sequence ID" value="PWY79742.1"/>
    <property type="molecule type" value="Genomic_DNA"/>
</dbReference>
<dbReference type="AlphaFoldDB" id="A0A317W389"/>
<evidence type="ECO:0000256" key="1">
    <source>
        <dbReference type="ARBA" id="ARBA00004685"/>
    </source>
</evidence>
<dbReference type="RefSeq" id="XP_025398765.1">
    <property type="nucleotide sequence ID" value="XM_025547171.1"/>
</dbReference>
<dbReference type="InterPro" id="IPR021765">
    <property type="entry name" value="UstYa-like"/>
</dbReference>
<dbReference type="PANTHER" id="PTHR33365">
    <property type="entry name" value="YALI0B05434P"/>
    <property type="match status" value="1"/>
</dbReference>
<comment type="similarity">
    <text evidence="2">Belongs to the ustYa family.</text>
</comment>
<dbReference type="GeneID" id="37069408"/>
<sequence>MHFRQSQKRNLDYTLSFIACVLSIYILKQSIRPILDGSWCNSIFYSWSPAENILSYEWTTFNNTPFFTEDAFFKLDLTADLEQAWADFLPRHPIAIPISRLKDLKHSDNLRLAQPFPTNNDQVIALPEVFVQLHCLHFLWQYSHRQEYNYTNLLGSSEEQLKRRTDQCVERLRQAIMCWADPGVYTKLRVHGGGGSSQLGVDLDTIHRCRNFEDIRQWTIENGVSTIRMLDGWWNVTMSSG</sequence>
<evidence type="ECO:0000313" key="4">
    <source>
        <dbReference type="Proteomes" id="UP000247233"/>
    </source>
</evidence>
<gene>
    <name evidence="3" type="ORF">BO70DRAFT_407337</name>
</gene>
<dbReference type="GO" id="GO:0043386">
    <property type="term" value="P:mycotoxin biosynthetic process"/>
    <property type="evidence" value="ECO:0007669"/>
    <property type="project" value="InterPro"/>
</dbReference>
<dbReference type="Proteomes" id="UP000247233">
    <property type="component" value="Unassembled WGS sequence"/>
</dbReference>
<comment type="pathway">
    <text evidence="1">Mycotoxin biosynthesis.</text>
</comment>
<dbReference type="STRING" id="1448321.A0A317W389"/>
<name>A0A317W389_9EURO</name>
<dbReference type="VEuPathDB" id="FungiDB:BO70DRAFT_407337"/>
<proteinExistence type="inferred from homology"/>
<accession>A0A317W389</accession>
<reference evidence="3 4" key="1">
    <citation type="submission" date="2016-12" db="EMBL/GenBank/DDBJ databases">
        <title>The genomes of Aspergillus section Nigri reveals drivers in fungal speciation.</title>
        <authorList>
            <consortium name="DOE Joint Genome Institute"/>
            <person name="Vesth T.C."/>
            <person name="Nybo J."/>
            <person name="Theobald S."/>
            <person name="Brandl J."/>
            <person name="Frisvad J.C."/>
            <person name="Nielsen K.F."/>
            <person name="Lyhne E.K."/>
            <person name="Kogle M.E."/>
            <person name="Kuo A."/>
            <person name="Riley R."/>
            <person name="Clum A."/>
            <person name="Nolan M."/>
            <person name="Lipzen A."/>
            <person name="Salamov A."/>
            <person name="Henrissat B."/>
            <person name="Wiebenga A."/>
            <person name="De Vries R.P."/>
            <person name="Grigoriev I.V."/>
            <person name="Mortensen U.H."/>
            <person name="Andersen M.R."/>
            <person name="Baker S.E."/>
        </authorList>
    </citation>
    <scope>NUCLEOTIDE SEQUENCE [LARGE SCALE GENOMIC DNA]</scope>
    <source>
        <strain evidence="3 4">CBS 117.55</strain>
    </source>
</reference>
<evidence type="ECO:0000256" key="2">
    <source>
        <dbReference type="ARBA" id="ARBA00035112"/>
    </source>
</evidence>
<organism evidence="3 4">
    <name type="scientific">Aspergillus heteromorphus CBS 117.55</name>
    <dbReference type="NCBI Taxonomy" id="1448321"/>
    <lineage>
        <taxon>Eukaryota</taxon>
        <taxon>Fungi</taxon>
        <taxon>Dikarya</taxon>
        <taxon>Ascomycota</taxon>
        <taxon>Pezizomycotina</taxon>
        <taxon>Eurotiomycetes</taxon>
        <taxon>Eurotiomycetidae</taxon>
        <taxon>Eurotiales</taxon>
        <taxon>Aspergillaceae</taxon>
        <taxon>Aspergillus</taxon>
        <taxon>Aspergillus subgen. Circumdati</taxon>
    </lineage>
</organism>
<dbReference type="Pfam" id="PF11807">
    <property type="entry name" value="UstYa"/>
    <property type="match status" value="1"/>
</dbReference>
<keyword evidence="4" id="KW-1185">Reference proteome</keyword>
<dbReference type="PANTHER" id="PTHR33365:SF4">
    <property type="entry name" value="CYCLOCHLOROTINE BIOSYNTHESIS PROTEIN O"/>
    <property type="match status" value="1"/>
</dbReference>
<dbReference type="OrthoDB" id="3687641at2759"/>
<comment type="caution">
    <text evidence="3">The sequence shown here is derived from an EMBL/GenBank/DDBJ whole genome shotgun (WGS) entry which is preliminary data.</text>
</comment>
<evidence type="ECO:0000313" key="3">
    <source>
        <dbReference type="EMBL" id="PWY79742.1"/>
    </source>
</evidence>
<protein>
    <submittedName>
        <fullName evidence="3">Uncharacterized protein</fullName>
    </submittedName>
</protein>